<keyword evidence="4 7" id="KW-0812">Transmembrane</keyword>
<feature type="transmembrane region" description="Helical" evidence="7">
    <location>
        <begin position="192"/>
        <end position="213"/>
    </location>
</feature>
<dbReference type="PANTHER" id="PTHR30250:SF10">
    <property type="entry name" value="LIPOPOLYSACCHARIDE BIOSYNTHESIS PROTEIN WZXC"/>
    <property type="match status" value="1"/>
</dbReference>
<evidence type="ECO:0000256" key="1">
    <source>
        <dbReference type="ARBA" id="ARBA00004651"/>
    </source>
</evidence>
<feature type="transmembrane region" description="Helical" evidence="7">
    <location>
        <begin position="350"/>
        <end position="371"/>
    </location>
</feature>
<evidence type="ECO:0000256" key="2">
    <source>
        <dbReference type="ARBA" id="ARBA00007430"/>
    </source>
</evidence>
<keyword evidence="6 7" id="KW-0472">Membrane</keyword>
<feature type="transmembrane region" description="Helical" evidence="7">
    <location>
        <begin position="50"/>
        <end position="68"/>
    </location>
</feature>
<feature type="transmembrane region" description="Helical" evidence="7">
    <location>
        <begin position="435"/>
        <end position="455"/>
    </location>
</feature>
<dbReference type="KEGG" id="bic:LMTR13_09840"/>
<evidence type="ECO:0000256" key="6">
    <source>
        <dbReference type="ARBA" id="ARBA00023136"/>
    </source>
</evidence>
<evidence type="ECO:0000313" key="8">
    <source>
        <dbReference type="EMBL" id="ANW00422.1"/>
    </source>
</evidence>
<dbReference type="GO" id="GO:0005886">
    <property type="term" value="C:plasma membrane"/>
    <property type="evidence" value="ECO:0007669"/>
    <property type="project" value="UniProtKB-SubCell"/>
</dbReference>
<dbReference type="Proteomes" id="UP000092839">
    <property type="component" value="Chromosome"/>
</dbReference>
<keyword evidence="9" id="KW-1185">Reference proteome</keyword>
<dbReference type="PANTHER" id="PTHR30250">
    <property type="entry name" value="PST FAMILY PREDICTED COLANIC ACID TRANSPORTER"/>
    <property type="match status" value="1"/>
</dbReference>
<gene>
    <name evidence="8" type="ORF">LMTR13_09840</name>
</gene>
<evidence type="ECO:0000313" key="9">
    <source>
        <dbReference type="Proteomes" id="UP000092839"/>
    </source>
</evidence>
<keyword evidence="3" id="KW-1003">Cell membrane</keyword>
<dbReference type="OrthoDB" id="7605542at2"/>
<protein>
    <recommendedName>
        <fullName evidence="10">Polysaccharide biosynthesis protein</fullName>
    </recommendedName>
</protein>
<evidence type="ECO:0008006" key="10">
    <source>
        <dbReference type="Google" id="ProtNLM"/>
    </source>
</evidence>
<dbReference type="EMBL" id="CP016428">
    <property type="protein sequence ID" value="ANW00422.1"/>
    <property type="molecule type" value="Genomic_DNA"/>
</dbReference>
<dbReference type="STRING" id="1274631.LMTR13_09840"/>
<reference evidence="8 9" key="1">
    <citation type="submission" date="2016-07" db="EMBL/GenBank/DDBJ databases">
        <title>Complete genome sequence of Bradyrhizobium icense LMTR 13T, a potential inoculant strain isolated from lima bean (Phaseolus lunatus) in Peru.</title>
        <authorList>
            <person name="Ormeno-Orrillo E."/>
            <person name="Duran D."/>
            <person name="Rogel M.A."/>
            <person name="Rey L."/>
            <person name="Imperial J."/>
            <person name="Ruiz-Argueso T."/>
            <person name="Martinez-Romero E."/>
        </authorList>
    </citation>
    <scope>NUCLEOTIDE SEQUENCE [LARGE SCALE GENOMIC DNA]</scope>
    <source>
        <strain evidence="8 9">LMTR 13</strain>
    </source>
</reference>
<keyword evidence="5 7" id="KW-1133">Transmembrane helix</keyword>
<organism evidence="8 9">
    <name type="scientific">Bradyrhizobium icense</name>
    <dbReference type="NCBI Taxonomy" id="1274631"/>
    <lineage>
        <taxon>Bacteria</taxon>
        <taxon>Pseudomonadati</taxon>
        <taxon>Pseudomonadota</taxon>
        <taxon>Alphaproteobacteria</taxon>
        <taxon>Hyphomicrobiales</taxon>
        <taxon>Nitrobacteraceae</taxon>
        <taxon>Bradyrhizobium</taxon>
    </lineage>
</organism>
<feature type="transmembrane region" description="Helical" evidence="7">
    <location>
        <begin position="233"/>
        <end position="250"/>
    </location>
</feature>
<evidence type="ECO:0000256" key="3">
    <source>
        <dbReference type="ARBA" id="ARBA00022475"/>
    </source>
</evidence>
<comment type="similarity">
    <text evidence="2">Belongs to the polysaccharide synthase family.</text>
</comment>
<evidence type="ECO:0000256" key="5">
    <source>
        <dbReference type="ARBA" id="ARBA00022989"/>
    </source>
</evidence>
<accession>A0A1B1UCC9</accession>
<feature type="transmembrane region" description="Helical" evidence="7">
    <location>
        <begin position="128"/>
        <end position="146"/>
    </location>
</feature>
<dbReference type="InterPro" id="IPR050833">
    <property type="entry name" value="Poly_Biosynth_Transport"/>
</dbReference>
<dbReference type="AlphaFoldDB" id="A0A1B1UCC9"/>
<feature type="transmembrane region" description="Helical" evidence="7">
    <location>
        <begin position="256"/>
        <end position="277"/>
    </location>
</feature>
<feature type="transmembrane region" description="Helical" evidence="7">
    <location>
        <begin position="317"/>
        <end position="338"/>
    </location>
</feature>
<proteinExistence type="inferred from homology"/>
<feature type="transmembrane region" description="Helical" evidence="7">
    <location>
        <begin position="166"/>
        <end position="186"/>
    </location>
</feature>
<feature type="transmembrane region" description="Helical" evidence="7">
    <location>
        <begin position="404"/>
        <end position="423"/>
    </location>
</feature>
<name>A0A1B1UCC9_9BRAD</name>
<dbReference type="Pfam" id="PF13440">
    <property type="entry name" value="Polysacc_synt_3"/>
    <property type="match status" value="1"/>
</dbReference>
<comment type="subcellular location">
    <subcellularLocation>
        <location evidence="1">Cell membrane</location>
        <topology evidence="1">Multi-pass membrane protein</topology>
    </subcellularLocation>
</comment>
<sequence>MKESSPAAARLPLKTRFAKAASWVLLGQILDNVLRLGGNLILARLMIPDVFGIMAVASVVHMIVALLADIGVRQAVIQSPNGGKQSLLNTAWTLQILRGFLIWAICLVLALALHIAGTWSIFPTGTVYADPVLPSVIAAVSFSAVLTGFQSMKSASANRAIDLKRLTMIGIAAQIASLCVAIGFGWLTGSLWSFVASGLVSAMLSTLLSHVWLPGPTDRVGWDRDALQELLRFGRWVFISSVFYVLAMNGDRIMLGAWATPAILGYYSIAFTLTNVVDSTATRLFTAVSMPALSEIARTAPHRVPNLFFRMRSLTDVVYVGLAGFFFATGAWIIGFLYDSRYAPAGPLLQFLSFSLLFSRYNLVTSVYLALGRPEYQSYVNVVRAVSLFVLVPISYHLFGFEGAIVGIACHTVPTLPLIFWLNSRHGLNNILFEFAVLLMWPVGWAVGHAFIAIARNISW</sequence>
<evidence type="ECO:0000256" key="7">
    <source>
        <dbReference type="SAM" id="Phobius"/>
    </source>
</evidence>
<feature type="transmembrane region" description="Helical" evidence="7">
    <location>
        <begin position="100"/>
        <end position="122"/>
    </location>
</feature>
<evidence type="ECO:0000256" key="4">
    <source>
        <dbReference type="ARBA" id="ARBA00022692"/>
    </source>
</evidence>
<feature type="transmembrane region" description="Helical" evidence="7">
    <location>
        <begin position="378"/>
        <end position="398"/>
    </location>
</feature>